<dbReference type="SUPFAM" id="SSF52200">
    <property type="entry name" value="Toll/Interleukin receptor TIR domain"/>
    <property type="match status" value="1"/>
</dbReference>
<dbReference type="PROSITE" id="PS51450">
    <property type="entry name" value="LRR"/>
    <property type="match status" value="3"/>
</dbReference>
<dbReference type="InterPro" id="IPR003591">
    <property type="entry name" value="Leu-rich_rpt_typical-subtyp"/>
</dbReference>
<keyword evidence="6" id="KW-0677">Repeat</keyword>
<dbReference type="InterPro" id="IPR001611">
    <property type="entry name" value="Leu-rich_rpt"/>
</dbReference>
<dbReference type="FunFam" id="3.80.10.10:FF:001164">
    <property type="entry name" value="GH01279p"/>
    <property type="match status" value="1"/>
</dbReference>
<evidence type="ECO:0000259" key="13">
    <source>
        <dbReference type="PROSITE" id="PS50104"/>
    </source>
</evidence>
<keyword evidence="5 12" id="KW-0732">Signal</keyword>
<dbReference type="SUPFAM" id="SSF52058">
    <property type="entry name" value="L domain-like"/>
    <property type="match status" value="3"/>
</dbReference>
<evidence type="ECO:0000256" key="5">
    <source>
        <dbReference type="ARBA" id="ARBA00022729"/>
    </source>
</evidence>
<accession>A0A9P0L0Z3</accession>
<gene>
    <name evidence="14" type="ORF">ACAOBT_LOCUS17202</name>
</gene>
<organism evidence="14 15">
    <name type="scientific">Acanthoscelides obtectus</name>
    <name type="common">Bean weevil</name>
    <name type="synonym">Bruchus obtectus</name>
    <dbReference type="NCBI Taxonomy" id="200917"/>
    <lineage>
        <taxon>Eukaryota</taxon>
        <taxon>Metazoa</taxon>
        <taxon>Ecdysozoa</taxon>
        <taxon>Arthropoda</taxon>
        <taxon>Hexapoda</taxon>
        <taxon>Insecta</taxon>
        <taxon>Pterygota</taxon>
        <taxon>Neoptera</taxon>
        <taxon>Endopterygota</taxon>
        <taxon>Coleoptera</taxon>
        <taxon>Polyphaga</taxon>
        <taxon>Cucujiformia</taxon>
        <taxon>Chrysomeloidea</taxon>
        <taxon>Chrysomelidae</taxon>
        <taxon>Bruchinae</taxon>
        <taxon>Bruchini</taxon>
        <taxon>Acanthoscelides</taxon>
    </lineage>
</organism>
<evidence type="ECO:0000256" key="3">
    <source>
        <dbReference type="ARBA" id="ARBA00022614"/>
    </source>
</evidence>
<evidence type="ECO:0000256" key="1">
    <source>
        <dbReference type="ARBA" id="ARBA00004167"/>
    </source>
</evidence>
<comment type="caution">
    <text evidence="14">The sequence shown here is derived from an EMBL/GenBank/DDBJ whole genome shotgun (WGS) entry which is preliminary data.</text>
</comment>
<dbReference type="FunFam" id="3.40.50.10140:FF:000026">
    <property type="entry name" value="Toll-like receptor 2"/>
    <property type="match status" value="1"/>
</dbReference>
<dbReference type="EMBL" id="CAKOFQ010006998">
    <property type="protein sequence ID" value="CAH1986362.1"/>
    <property type="molecule type" value="Genomic_DNA"/>
</dbReference>
<evidence type="ECO:0000256" key="2">
    <source>
        <dbReference type="ARBA" id="ARBA00009634"/>
    </source>
</evidence>
<dbReference type="AlphaFoldDB" id="A0A9P0L0Z3"/>
<evidence type="ECO:0000256" key="7">
    <source>
        <dbReference type="ARBA" id="ARBA00022989"/>
    </source>
</evidence>
<dbReference type="SMART" id="SM00369">
    <property type="entry name" value="LRR_TYP"/>
    <property type="match status" value="12"/>
</dbReference>
<comment type="similarity">
    <text evidence="2">Belongs to the Toll-like receptor family.</text>
</comment>
<comment type="subcellular location">
    <subcellularLocation>
        <location evidence="1">Membrane</location>
        <topology evidence="1">Single-pass membrane protein</topology>
    </subcellularLocation>
</comment>
<dbReference type="PROSITE" id="PS50104">
    <property type="entry name" value="TIR"/>
    <property type="match status" value="1"/>
</dbReference>
<evidence type="ECO:0000256" key="8">
    <source>
        <dbReference type="ARBA" id="ARBA00023136"/>
    </source>
</evidence>
<dbReference type="Proteomes" id="UP001152888">
    <property type="component" value="Unassembled WGS sequence"/>
</dbReference>
<evidence type="ECO:0000313" key="15">
    <source>
        <dbReference type="Proteomes" id="UP001152888"/>
    </source>
</evidence>
<feature type="signal peptide" evidence="12">
    <location>
        <begin position="1"/>
        <end position="20"/>
    </location>
</feature>
<feature type="transmembrane region" description="Helical" evidence="11">
    <location>
        <begin position="793"/>
        <end position="816"/>
    </location>
</feature>
<evidence type="ECO:0000256" key="4">
    <source>
        <dbReference type="ARBA" id="ARBA00022692"/>
    </source>
</evidence>
<dbReference type="InterPro" id="IPR000157">
    <property type="entry name" value="TIR_dom"/>
</dbReference>
<dbReference type="Pfam" id="PF13855">
    <property type="entry name" value="LRR_8"/>
    <property type="match status" value="3"/>
</dbReference>
<evidence type="ECO:0000256" key="10">
    <source>
        <dbReference type="ARBA" id="ARBA00023180"/>
    </source>
</evidence>
<dbReference type="InterPro" id="IPR032675">
    <property type="entry name" value="LRR_dom_sf"/>
</dbReference>
<keyword evidence="15" id="KW-1185">Reference proteome</keyword>
<dbReference type="PRINTS" id="PR01537">
    <property type="entry name" value="INTRLKN1R1F"/>
</dbReference>
<dbReference type="Gene3D" id="3.80.10.10">
    <property type="entry name" value="Ribonuclease Inhibitor"/>
    <property type="match status" value="3"/>
</dbReference>
<dbReference type="GO" id="GO:0005886">
    <property type="term" value="C:plasma membrane"/>
    <property type="evidence" value="ECO:0007669"/>
    <property type="project" value="TreeGrafter"/>
</dbReference>
<dbReference type="GO" id="GO:0007165">
    <property type="term" value="P:signal transduction"/>
    <property type="evidence" value="ECO:0007669"/>
    <property type="project" value="InterPro"/>
</dbReference>
<dbReference type="OrthoDB" id="1421090at2759"/>
<dbReference type="Pfam" id="PF01582">
    <property type="entry name" value="TIR"/>
    <property type="match status" value="1"/>
</dbReference>
<dbReference type="InterPro" id="IPR035897">
    <property type="entry name" value="Toll_tir_struct_dom_sf"/>
</dbReference>
<evidence type="ECO:0000256" key="6">
    <source>
        <dbReference type="ARBA" id="ARBA00022737"/>
    </source>
</evidence>
<feature type="domain" description="TIR" evidence="13">
    <location>
        <begin position="845"/>
        <end position="980"/>
    </location>
</feature>
<dbReference type="SMART" id="SM00365">
    <property type="entry name" value="LRR_SD22"/>
    <property type="match status" value="6"/>
</dbReference>
<keyword evidence="10" id="KW-0325">Glycoprotein</keyword>
<evidence type="ECO:0000256" key="12">
    <source>
        <dbReference type="SAM" id="SignalP"/>
    </source>
</evidence>
<keyword evidence="7 11" id="KW-1133">Transmembrane helix</keyword>
<reference evidence="14" key="1">
    <citation type="submission" date="2022-03" db="EMBL/GenBank/DDBJ databases">
        <authorList>
            <person name="Sayadi A."/>
        </authorList>
    </citation>
    <scope>NUCLEOTIDE SEQUENCE</scope>
</reference>
<protein>
    <recommendedName>
        <fullName evidence="13">TIR domain-containing protein</fullName>
    </recommendedName>
</protein>
<dbReference type="GO" id="GO:0038023">
    <property type="term" value="F:signaling receptor activity"/>
    <property type="evidence" value="ECO:0007669"/>
    <property type="project" value="TreeGrafter"/>
</dbReference>
<proteinExistence type="inferred from homology"/>
<evidence type="ECO:0000256" key="11">
    <source>
        <dbReference type="SAM" id="Phobius"/>
    </source>
</evidence>
<evidence type="ECO:0000256" key="9">
    <source>
        <dbReference type="ARBA" id="ARBA00023170"/>
    </source>
</evidence>
<dbReference type="SMART" id="SM00255">
    <property type="entry name" value="TIR"/>
    <property type="match status" value="1"/>
</dbReference>
<keyword evidence="9" id="KW-0675">Receptor</keyword>
<keyword evidence="4 11" id="KW-0812">Transmembrane</keyword>
<dbReference type="Gene3D" id="3.40.50.10140">
    <property type="entry name" value="Toll/interleukin-1 receptor homology (TIR) domain"/>
    <property type="match status" value="1"/>
</dbReference>
<dbReference type="PANTHER" id="PTHR24365">
    <property type="entry name" value="TOLL-LIKE RECEPTOR"/>
    <property type="match status" value="1"/>
</dbReference>
<evidence type="ECO:0000313" key="14">
    <source>
        <dbReference type="EMBL" id="CAH1986362.1"/>
    </source>
</evidence>
<keyword evidence="8 11" id="KW-0472">Membrane</keyword>
<dbReference type="PANTHER" id="PTHR24365:SF541">
    <property type="entry name" value="PROTEIN TOLL-RELATED"/>
    <property type="match status" value="1"/>
</dbReference>
<feature type="chain" id="PRO_5040184981" description="TIR domain-containing protein" evidence="12">
    <location>
        <begin position="21"/>
        <end position="1053"/>
    </location>
</feature>
<keyword evidence="3" id="KW-0433">Leucine-rich repeat</keyword>
<dbReference type="SMART" id="SM00364">
    <property type="entry name" value="LRR_BAC"/>
    <property type="match status" value="6"/>
</dbReference>
<dbReference type="FunFam" id="3.80.10.10:FF:000727">
    <property type="entry name" value="Toll-like protein"/>
    <property type="match status" value="1"/>
</dbReference>
<name>A0A9P0L0Z3_ACAOB</name>
<sequence>MEIKLTPYITTLLILSLAYADFNFQVEQCDPRLHTCNLKNDPSNCCCFRSDEYEFQCSAEGKNNVSSSSKFLIHAKHEKYLQVDCESLDEYYLDLLPRMDLGDVETFRVRFCPIPEGSLLDTLKQFNTSKVEHIQLQYDDGKQNNTITKNLFAGLHPTKYLDINYMTTTAFENDFLEHMPNLLGIFLDENNFTELTNFYKHTPELLDLHLSRNRITTIPDNAFANISNLKRLHLWSNKLKVLTGLTFTGLSNLGSLELRRNQINTVHPDTFRPMVNLTNISLRLNKLTRIPRDLFSSNKKLKWIDIGLNTQLILPNKLFYDLPELERVDLDSSNIEAIPEDIFLHSNNIQTINLQNNNLTTLPSKLFESQKNLTKLSLSRNKISYLPDDIFSPLRKLEELYVQENSLTSISGALFEKLDNLEKLDLRSNKISIVHPNGFSGLRSLVTLDLSNNLYSMEYDIPDFNPLQNCLSLETLKLSYNKIKEFPGTLMYVLSHLKEIALDHNAIEMIDVGSARSFFGKRVDVDLSSNQIRFLNFAMMKQIADMNESTNATAVINLVSNPLWCDCTNFDLVTYLNDEINPLVRSMLEIHVGDQTCEEPPEFRHIAIKELKPRHISCRYTYPGCPTECDCFRRPFDRSVIVQCQQRNLTSYPDMEGLKWWISQGNVMDVNLTGNFLDVGPDVNAGYDKVRKMWLSDNRISKMDWVPPKVQILALDNNRLQNLSIGVLNALKNDTNLTELTLFGNPWTCRCSNLEFQRFLMSSYKKVKTNTILCAETSKPLINQQLCKPTLHILIQIAVPVLVLLLFLALAAVIYYKYNHEIKVWLFSKNLCLWFVTEEELDKDKKYDIFISYSQKDEDFIVDHLLPGLESGPNPFKTCIHIRDWVPGDYIAEQVVKSVMDSRRTLVVLSNNFLESDWGKLEFRMAHQNAIEEGRVKVIVVKYGELDEAKLDVDFKAYIKTNTYVEWGKPWFWNKLRYALPHKTETGALRNQRHAKAMSKLDSKFHLQPMGPPLSTPPVPLDVGLLRNHPLNLVVNEKKQTTQLLETPLMKSG</sequence>